<dbReference type="Gene3D" id="3.30.420.10">
    <property type="entry name" value="Ribonuclease H-like superfamily/Ribonuclease H"/>
    <property type="match status" value="1"/>
</dbReference>
<dbReference type="SUPFAM" id="SSF53098">
    <property type="entry name" value="Ribonuclease H-like"/>
    <property type="match status" value="1"/>
</dbReference>
<organism evidence="3 4">
    <name type="scientific">Tistrella mobilis</name>
    <dbReference type="NCBI Taxonomy" id="171437"/>
    <lineage>
        <taxon>Bacteria</taxon>
        <taxon>Pseudomonadati</taxon>
        <taxon>Pseudomonadota</taxon>
        <taxon>Alphaproteobacteria</taxon>
        <taxon>Geminicoccales</taxon>
        <taxon>Geminicoccaceae</taxon>
        <taxon>Tistrella</taxon>
    </lineage>
</organism>
<feature type="domain" description="HTH Mu-type" evidence="2">
    <location>
        <begin position="3"/>
        <end position="69"/>
    </location>
</feature>
<proteinExistence type="predicted"/>
<dbReference type="GO" id="GO:0015074">
    <property type="term" value="P:DNA integration"/>
    <property type="evidence" value="ECO:0007669"/>
    <property type="project" value="InterPro"/>
</dbReference>
<gene>
    <name evidence="3" type="ORF">DCK97_00210</name>
</gene>
<feature type="domain" description="Integrase catalytic" evidence="1">
    <location>
        <begin position="266"/>
        <end position="479"/>
    </location>
</feature>
<evidence type="ECO:0000313" key="3">
    <source>
        <dbReference type="EMBL" id="HAE45820.1"/>
    </source>
</evidence>
<name>A0A3B9IDJ3_9PROT</name>
<protein>
    <recommendedName>
        <fullName evidence="5">Transposase</fullName>
    </recommendedName>
</protein>
<dbReference type="SUPFAM" id="SSF50610">
    <property type="entry name" value="mu transposase, C-terminal domain"/>
    <property type="match status" value="1"/>
</dbReference>
<dbReference type="PROSITE" id="PS51702">
    <property type="entry name" value="HTH_MU"/>
    <property type="match status" value="1"/>
</dbReference>
<dbReference type="PROSITE" id="PS50994">
    <property type="entry name" value="INTEGRASE"/>
    <property type="match status" value="1"/>
</dbReference>
<dbReference type="InterPro" id="IPR009004">
    <property type="entry name" value="Transposase_Mu_C"/>
</dbReference>
<dbReference type="GO" id="GO:0003677">
    <property type="term" value="F:DNA binding"/>
    <property type="evidence" value="ECO:0007669"/>
    <property type="project" value="InterPro"/>
</dbReference>
<sequence length="715" mass="79130">MTGKLLLSAREIADALGVHKRAVQLRADRGSWAHVIEAHTNGRPIKLYDVTRLPAEVREELARHQLTTQPENQAVEVRSEKLPEVSAPAPAVAAADWQRRAADARAALLAEVDRLAEVHGSDRAIRALVSAAADGSLSEQLARFVPLANARSAEGGGRTLSERTVKRWRAARAREGWTGLLPLAPAARPEPAWGSALLSIYRRPTNPPLTEALIELARRLPAGVEPPTYAQARHYLDKLPPQVREAGRRGPNALLGLRGHKIRSSEGLMPMDVITADGHAFKSAVAHPQHGRPFRPEVVAVLDVATRMVVGWSVGLAEGMLVVRDAYLHAFTRFGRAGVAYTDNGPGFAGRQVGGDEIGMLARCGVMHETSTPGRPQSRGKIERLMATLWGPAERALPTYQGALMDPEALKRVSKRIERDVRSTGGSRVLLSWAEFLDLLRDRVDAYNNSPHRALRRVRDDETGRTRYQTPAEAMAQARADGWEPDVLPQALLDDIDRIYEVRTCQRGWVTLPWGKYYDDQLVPYTDQRVRVGYSIHDASRVWVRDASGRAICIAERDANVVPEVSADALEHIARQRHRRRLKTAERRIEEIDAEFAGQVVEHQLPATPDIPRITSIRVAPTQKPTEAPAPALSAAAAEWQRSAQVVEIRPGAAAPAAATEAEVRYARAREIERRVDAGESITESESSWLAKYRTRPEYRVRRELEEQRAAILAR</sequence>
<evidence type="ECO:0000259" key="2">
    <source>
        <dbReference type="PROSITE" id="PS51702"/>
    </source>
</evidence>
<dbReference type="EMBL" id="DMAI01000003">
    <property type="protein sequence ID" value="HAE45820.1"/>
    <property type="molecule type" value="Genomic_DNA"/>
</dbReference>
<dbReference type="InterPro" id="IPR036397">
    <property type="entry name" value="RNaseH_sf"/>
</dbReference>
<evidence type="ECO:0000313" key="4">
    <source>
        <dbReference type="Proteomes" id="UP000257706"/>
    </source>
</evidence>
<dbReference type="InterPro" id="IPR012337">
    <property type="entry name" value="RNaseH-like_sf"/>
</dbReference>
<dbReference type="Proteomes" id="UP000257706">
    <property type="component" value="Unassembled WGS sequence"/>
</dbReference>
<dbReference type="InterPro" id="IPR015378">
    <property type="entry name" value="Transposase-like_Mu_C"/>
</dbReference>
<accession>A0A3B9IDJ3</accession>
<evidence type="ECO:0000259" key="1">
    <source>
        <dbReference type="PROSITE" id="PS50994"/>
    </source>
</evidence>
<dbReference type="InterPro" id="IPR001584">
    <property type="entry name" value="Integrase_cat-core"/>
</dbReference>
<dbReference type="InterPro" id="IPR003314">
    <property type="entry name" value="Mu-type_HTH"/>
</dbReference>
<dbReference type="AlphaFoldDB" id="A0A3B9IDJ3"/>
<evidence type="ECO:0008006" key="5">
    <source>
        <dbReference type="Google" id="ProtNLM"/>
    </source>
</evidence>
<comment type="caution">
    <text evidence="3">The sequence shown here is derived from an EMBL/GenBank/DDBJ whole genome shotgun (WGS) entry which is preliminary data.</text>
</comment>
<reference evidence="3 4" key="1">
    <citation type="journal article" date="2018" name="Nat. Biotechnol.">
        <title>A standardized bacterial taxonomy based on genome phylogeny substantially revises the tree of life.</title>
        <authorList>
            <person name="Parks D.H."/>
            <person name="Chuvochina M."/>
            <person name="Waite D.W."/>
            <person name="Rinke C."/>
            <person name="Skarshewski A."/>
            <person name="Chaumeil P.A."/>
            <person name="Hugenholtz P."/>
        </authorList>
    </citation>
    <scope>NUCLEOTIDE SEQUENCE [LARGE SCALE GENOMIC DNA]</scope>
    <source>
        <strain evidence="3">UBA8739</strain>
    </source>
</reference>
<dbReference type="Pfam" id="PF09299">
    <property type="entry name" value="Mu-transpos_C"/>
    <property type="match status" value="1"/>
</dbReference>